<dbReference type="EMBL" id="JH226131">
    <property type="protein sequence ID" value="EHY54775.1"/>
    <property type="molecule type" value="Genomic_DNA"/>
</dbReference>
<accession>H6BRP6</accession>
<dbReference type="AlphaFoldDB" id="H6BRP6"/>
<name>H6BRP6_EXODN</name>
<keyword evidence="2" id="KW-1185">Reference proteome</keyword>
<dbReference type="GeneID" id="20307579"/>
<protein>
    <submittedName>
        <fullName evidence="1">Uncharacterized protein</fullName>
    </submittedName>
</protein>
<evidence type="ECO:0000313" key="2">
    <source>
        <dbReference type="Proteomes" id="UP000007304"/>
    </source>
</evidence>
<reference evidence="1" key="1">
    <citation type="submission" date="2011-07" db="EMBL/GenBank/DDBJ databases">
        <title>The Genome Sequence of Exophiala (Wangiella) dermatitidis NIH/UT8656.</title>
        <authorList>
            <consortium name="The Broad Institute Genome Sequencing Platform"/>
            <person name="Cuomo C."/>
            <person name="Wang Z."/>
            <person name="Hunicke-Smith S."/>
            <person name="Szanislo P.J."/>
            <person name="Earl A."/>
            <person name="Young S.K."/>
            <person name="Zeng Q."/>
            <person name="Gargeya S."/>
            <person name="Fitzgerald M."/>
            <person name="Haas B."/>
            <person name="Abouelleil A."/>
            <person name="Alvarado L."/>
            <person name="Arachchi H.M."/>
            <person name="Berlin A."/>
            <person name="Brown A."/>
            <person name="Chapman S.B."/>
            <person name="Chen Z."/>
            <person name="Dunbar C."/>
            <person name="Freedman E."/>
            <person name="Gearin G."/>
            <person name="Gellesch M."/>
            <person name="Goldberg J."/>
            <person name="Griggs A."/>
            <person name="Gujja S."/>
            <person name="Heiman D."/>
            <person name="Howarth C."/>
            <person name="Larson L."/>
            <person name="Lui A."/>
            <person name="MacDonald P.J.P."/>
            <person name="Montmayeur A."/>
            <person name="Murphy C."/>
            <person name="Neiman D."/>
            <person name="Pearson M."/>
            <person name="Priest M."/>
            <person name="Roberts A."/>
            <person name="Saif S."/>
            <person name="Shea T."/>
            <person name="Shenoy N."/>
            <person name="Sisk P."/>
            <person name="Stolte C."/>
            <person name="Sykes S."/>
            <person name="Wortman J."/>
            <person name="Nusbaum C."/>
            <person name="Birren B."/>
        </authorList>
    </citation>
    <scope>NUCLEOTIDE SEQUENCE</scope>
    <source>
        <strain evidence="1">NIH/UT8656</strain>
    </source>
</reference>
<dbReference type="InParanoid" id="H6BRP6"/>
<dbReference type="VEuPathDB" id="FungiDB:HMPREF1120_02940"/>
<sequence>MAGKLKGQMAATTPKGSRYERVSISLATSITSPVIWVVMPHAVSQTCNPRSTSPLASANVLPCSRVMEVASRSIFWRMRWVNLKMICCLVMMEVARHLGKAFCADSTAAFNSASVDWGTRVTRLLVAGSWRSIQVVACEGTNWLSMKLWVLTTFWICSWLRG</sequence>
<evidence type="ECO:0000313" key="1">
    <source>
        <dbReference type="EMBL" id="EHY54775.1"/>
    </source>
</evidence>
<gene>
    <name evidence="1" type="ORF">HMPREF1120_02940</name>
</gene>
<dbReference type="RefSeq" id="XP_009155236.1">
    <property type="nucleotide sequence ID" value="XM_009156988.1"/>
</dbReference>
<organism evidence="1 2">
    <name type="scientific">Exophiala dermatitidis (strain ATCC 34100 / CBS 525.76 / NIH/UT8656)</name>
    <name type="common">Black yeast</name>
    <name type="synonym">Wangiella dermatitidis</name>
    <dbReference type="NCBI Taxonomy" id="858893"/>
    <lineage>
        <taxon>Eukaryota</taxon>
        <taxon>Fungi</taxon>
        <taxon>Dikarya</taxon>
        <taxon>Ascomycota</taxon>
        <taxon>Pezizomycotina</taxon>
        <taxon>Eurotiomycetes</taxon>
        <taxon>Chaetothyriomycetidae</taxon>
        <taxon>Chaetothyriales</taxon>
        <taxon>Herpotrichiellaceae</taxon>
        <taxon>Exophiala</taxon>
    </lineage>
</organism>
<dbReference type="Proteomes" id="UP000007304">
    <property type="component" value="Unassembled WGS sequence"/>
</dbReference>
<proteinExistence type="predicted"/>
<dbReference type="HOGENOM" id="CLU_1635403_0_0_1"/>